<dbReference type="Pfam" id="PF00440">
    <property type="entry name" value="TetR_N"/>
    <property type="match status" value="1"/>
</dbReference>
<dbReference type="Gene3D" id="1.10.10.60">
    <property type="entry name" value="Homeodomain-like"/>
    <property type="match status" value="1"/>
</dbReference>
<evidence type="ECO:0000259" key="3">
    <source>
        <dbReference type="PROSITE" id="PS50977"/>
    </source>
</evidence>
<dbReference type="PANTHER" id="PTHR30055">
    <property type="entry name" value="HTH-TYPE TRANSCRIPTIONAL REGULATOR RUTR"/>
    <property type="match status" value="1"/>
</dbReference>
<dbReference type="InterPro" id="IPR050109">
    <property type="entry name" value="HTH-type_TetR-like_transc_reg"/>
</dbReference>
<dbReference type="Gene3D" id="1.10.357.10">
    <property type="entry name" value="Tetracycline Repressor, domain 2"/>
    <property type="match status" value="1"/>
</dbReference>
<proteinExistence type="predicted"/>
<dbReference type="PROSITE" id="PS50977">
    <property type="entry name" value="HTH_TETR_2"/>
    <property type="match status" value="1"/>
</dbReference>
<feature type="DNA-binding region" description="H-T-H motif" evidence="2">
    <location>
        <begin position="32"/>
        <end position="51"/>
    </location>
</feature>
<dbReference type="PANTHER" id="PTHR30055:SF226">
    <property type="entry name" value="HTH-TYPE TRANSCRIPTIONAL REGULATOR PKSA"/>
    <property type="match status" value="1"/>
</dbReference>
<evidence type="ECO:0000256" key="2">
    <source>
        <dbReference type="PROSITE-ProRule" id="PRU00335"/>
    </source>
</evidence>
<accession>A0ABT9P5Y7</accession>
<sequence length="203" mass="22975">MGLRERNAARTRELIIDTALNLFLERGYDATKMEHIAEAAGIGTSTLYRYFPTKDLLIIDPLAFRGKLAEGLKSRPADEPLDIALGHVMIELFLVPRGDQQQIRQIQKVVNDNPAPRMRLLEEFMNERKLLEEAIADRLGRPPHDVFCVMTARLTTSLLEYIGELTFDVQDNPPEAYIRELFGSVTRQLAAEPPVFPVLTEAT</sequence>
<protein>
    <submittedName>
        <fullName evidence="4">AcrR family transcriptional regulator</fullName>
    </submittedName>
</protein>
<feature type="domain" description="HTH tetR-type" evidence="3">
    <location>
        <begin position="9"/>
        <end position="69"/>
    </location>
</feature>
<evidence type="ECO:0000256" key="1">
    <source>
        <dbReference type="ARBA" id="ARBA00023125"/>
    </source>
</evidence>
<dbReference type="Proteomes" id="UP001235712">
    <property type="component" value="Unassembled WGS sequence"/>
</dbReference>
<dbReference type="InterPro" id="IPR041347">
    <property type="entry name" value="MftR_C"/>
</dbReference>
<dbReference type="InterPro" id="IPR009057">
    <property type="entry name" value="Homeodomain-like_sf"/>
</dbReference>
<dbReference type="InterPro" id="IPR001647">
    <property type="entry name" value="HTH_TetR"/>
</dbReference>
<dbReference type="SUPFAM" id="SSF46689">
    <property type="entry name" value="Homeodomain-like"/>
    <property type="match status" value="1"/>
</dbReference>
<name>A0ABT9P5Y7_9ACTN</name>
<dbReference type="Pfam" id="PF17754">
    <property type="entry name" value="TetR_C_14"/>
    <property type="match status" value="1"/>
</dbReference>
<dbReference type="EMBL" id="JAUSQZ010000001">
    <property type="protein sequence ID" value="MDP9827882.1"/>
    <property type="molecule type" value="Genomic_DNA"/>
</dbReference>
<keyword evidence="1 2" id="KW-0238">DNA-binding</keyword>
<dbReference type="PRINTS" id="PR00455">
    <property type="entry name" value="HTHTETR"/>
</dbReference>
<dbReference type="RefSeq" id="WP_307244496.1">
    <property type="nucleotide sequence ID" value="NZ_JAUSQZ010000001.1"/>
</dbReference>
<comment type="caution">
    <text evidence="4">The sequence shown here is derived from an EMBL/GenBank/DDBJ whole genome shotgun (WGS) entry which is preliminary data.</text>
</comment>
<gene>
    <name evidence="4" type="ORF">J2S57_003631</name>
</gene>
<organism evidence="4 5">
    <name type="scientific">Kineosporia succinea</name>
    <dbReference type="NCBI Taxonomy" id="84632"/>
    <lineage>
        <taxon>Bacteria</taxon>
        <taxon>Bacillati</taxon>
        <taxon>Actinomycetota</taxon>
        <taxon>Actinomycetes</taxon>
        <taxon>Kineosporiales</taxon>
        <taxon>Kineosporiaceae</taxon>
        <taxon>Kineosporia</taxon>
    </lineage>
</organism>
<reference evidence="4 5" key="1">
    <citation type="submission" date="2023-07" db="EMBL/GenBank/DDBJ databases">
        <title>Sequencing the genomes of 1000 actinobacteria strains.</title>
        <authorList>
            <person name="Klenk H.-P."/>
        </authorList>
    </citation>
    <scope>NUCLEOTIDE SEQUENCE [LARGE SCALE GENOMIC DNA]</scope>
    <source>
        <strain evidence="4 5">DSM 44388</strain>
    </source>
</reference>
<evidence type="ECO:0000313" key="5">
    <source>
        <dbReference type="Proteomes" id="UP001235712"/>
    </source>
</evidence>
<evidence type="ECO:0000313" key="4">
    <source>
        <dbReference type="EMBL" id="MDP9827882.1"/>
    </source>
</evidence>
<keyword evidence="5" id="KW-1185">Reference proteome</keyword>